<name>A0AA39QQL6_9AGAR</name>
<proteinExistence type="predicted"/>
<comment type="caution">
    <text evidence="1">The sequence shown here is derived from an EMBL/GenBank/DDBJ whole genome shotgun (WGS) entry which is preliminary data.</text>
</comment>
<evidence type="ECO:0000313" key="2">
    <source>
        <dbReference type="Proteomes" id="UP001175228"/>
    </source>
</evidence>
<protein>
    <submittedName>
        <fullName evidence="1">Uncharacterized protein</fullName>
    </submittedName>
</protein>
<evidence type="ECO:0000313" key="1">
    <source>
        <dbReference type="EMBL" id="KAK0506641.1"/>
    </source>
</evidence>
<sequence length="611" mass="70400">MPATISDRTGLLIVKPLFLYRPRISRGVNVPDDILEIENCWNVVERALNGRVLPRSGTHPLTFEDVVAFLRMIGMVFGGLRAPPDAFYYLIWRALDYSVRWSQLAWDRASKRTIYHSRKLETRFFYWSGHAKSVVGHCDGYLYHAWESGSRWRLFLSRLPPARVPPPRTSSLDKYTLDFRFPIREVSIDRRVNVIVLLEMRDNVSPRLHFYKLTDANYSRGLNHAAKLRPSHVLGCIWSMTGDITLRVFGAVVGVCCFKAGHIFDSPIVFYDWQTTRTVYPHKFHESHHDPFPGMPMSFQFLSVDVAAILDKHEVDNRSGHLWSPELYVVTLKPRDELDWTGVPIPRHACYRLEAELPTIRDFLLEYKNSKNDYKSIVEKATFVPNVALPTGTAKQDIDFSQYMSSTYFSLPGVKKGPYYVKPPKGTAWNGEFYADPHRQPIGIRFSFYKWANKPDVVFVVTQNDHVGDSALPFSTLRSQKCWQAKEGIMHVLNGSKLLSVHASRNRFTLQDFTEHSTKVMERSSQQRQDGEYTWHVETKPVHGVVETTATLQGNVEAVMMEQDNLIVIMPKACVHEENAVEKRQGEYAACVYQFQYQPDEQRTRPVLDDT</sequence>
<dbReference type="EMBL" id="JAUEPU010000001">
    <property type="protein sequence ID" value="KAK0506641.1"/>
    <property type="molecule type" value="Genomic_DNA"/>
</dbReference>
<dbReference type="AlphaFoldDB" id="A0AA39QQL6"/>
<accession>A0AA39QQL6</accession>
<reference evidence="1" key="1">
    <citation type="submission" date="2023-06" db="EMBL/GenBank/DDBJ databases">
        <authorList>
            <consortium name="Lawrence Berkeley National Laboratory"/>
            <person name="Ahrendt S."/>
            <person name="Sahu N."/>
            <person name="Indic B."/>
            <person name="Wong-Bajracharya J."/>
            <person name="Merenyi Z."/>
            <person name="Ke H.-M."/>
            <person name="Monk M."/>
            <person name="Kocsube S."/>
            <person name="Drula E."/>
            <person name="Lipzen A."/>
            <person name="Balint B."/>
            <person name="Henrissat B."/>
            <person name="Andreopoulos B."/>
            <person name="Martin F.M."/>
            <person name="Harder C.B."/>
            <person name="Rigling D."/>
            <person name="Ford K.L."/>
            <person name="Foster G.D."/>
            <person name="Pangilinan J."/>
            <person name="Papanicolaou A."/>
            <person name="Barry K."/>
            <person name="LaButti K."/>
            <person name="Viragh M."/>
            <person name="Koriabine M."/>
            <person name="Yan M."/>
            <person name="Riley R."/>
            <person name="Champramary S."/>
            <person name="Plett K.L."/>
            <person name="Tsai I.J."/>
            <person name="Slot J."/>
            <person name="Sipos G."/>
            <person name="Plett J."/>
            <person name="Nagy L.G."/>
            <person name="Grigoriev I.V."/>
        </authorList>
    </citation>
    <scope>NUCLEOTIDE SEQUENCE</scope>
    <source>
        <strain evidence="1">HWK02</strain>
    </source>
</reference>
<keyword evidence="2" id="KW-1185">Reference proteome</keyword>
<dbReference type="Proteomes" id="UP001175228">
    <property type="component" value="Unassembled WGS sequence"/>
</dbReference>
<gene>
    <name evidence="1" type="ORF">EDD18DRAFT_1455904</name>
</gene>
<organism evidence="1 2">
    <name type="scientific">Armillaria luteobubalina</name>
    <dbReference type="NCBI Taxonomy" id="153913"/>
    <lineage>
        <taxon>Eukaryota</taxon>
        <taxon>Fungi</taxon>
        <taxon>Dikarya</taxon>
        <taxon>Basidiomycota</taxon>
        <taxon>Agaricomycotina</taxon>
        <taxon>Agaricomycetes</taxon>
        <taxon>Agaricomycetidae</taxon>
        <taxon>Agaricales</taxon>
        <taxon>Marasmiineae</taxon>
        <taxon>Physalacriaceae</taxon>
        <taxon>Armillaria</taxon>
    </lineage>
</organism>